<reference evidence="2 4" key="1">
    <citation type="journal article" date="2008" name="Science">
        <title>The Physcomitrella genome reveals evolutionary insights into the conquest of land by plants.</title>
        <authorList>
            <person name="Rensing S."/>
            <person name="Lang D."/>
            <person name="Zimmer A."/>
            <person name="Terry A."/>
            <person name="Salamov A."/>
            <person name="Shapiro H."/>
            <person name="Nishiyama T."/>
            <person name="Perroud P.-F."/>
            <person name="Lindquist E."/>
            <person name="Kamisugi Y."/>
            <person name="Tanahashi T."/>
            <person name="Sakakibara K."/>
            <person name="Fujita T."/>
            <person name="Oishi K."/>
            <person name="Shin-I T."/>
            <person name="Kuroki Y."/>
            <person name="Toyoda A."/>
            <person name="Suzuki Y."/>
            <person name="Hashimoto A."/>
            <person name="Yamaguchi K."/>
            <person name="Sugano A."/>
            <person name="Kohara Y."/>
            <person name="Fujiyama A."/>
            <person name="Anterola A."/>
            <person name="Aoki S."/>
            <person name="Ashton N."/>
            <person name="Barbazuk W.B."/>
            <person name="Barker E."/>
            <person name="Bennetzen J."/>
            <person name="Bezanilla M."/>
            <person name="Blankenship R."/>
            <person name="Cho S.H."/>
            <person name="Dutcher S."/>
            <person name="Estelle M."/>
            <person name="Fawcett J.A."/>
            <person name="Gundlach H."/>
            <person name="Hanada K."/>
            <person name="Heyl A."/>
            <person name="Hicks K.A."/>
            <person name="Hugh J."/>
            <person name="Lohr M."/>
            <person name="Mayer K."/>
            <person name="Melkozernov A."/>
            <person name="Murata T."/>
            <person name="Nelson D."/>
            <person name="Pils B."/>
            <person name="Prigge M."/>
            <person name="Reiss B."/>
            <person name="Renner T."/>
            <person name="Rombauts S."/>
            <person name="Rushton P."/>
            <person name="Sanderfoot A."/>
            <person name="Schween G."/>
            <person name="Shiu S.-H."/>
            <person name="Stueber K."/>
            <person name="Theodoulou F.L."/>
            <person name="Tu H."/>
            <person name="Van de Peer Y."/>
            <person name="Verrier P.J."/>
            <person name="Waters E."/>
            <person name="Wood A."/>
            <person name="Yang L."/>
            <person name="Cove D."/>
            <person name="Cuming A."/>
            <person name="Hasebe M."/>
            <person name="Lucas S."/>
            <person name="Mishler D.B."/>
            <person name="Reski R."/>
            <person name="Grigoriev I."/>
            <person name="Quatrano R.S."/>
            <person name="Boore J.L."/>
        </authorList>
    </citation>
    <scope>NUCLEOTIDE SEQUENCE [LARGE SCALE GENOMIC DNA]</scope>
    <source>
        <strain evidence="3 4">cv. Gransden 2004</strain>
    </source>
</reference>
<dbReference type="InParanoid" id="A0A2K1IMB7"/>
<evidence type="ECO:0000313" key="2">
    <source>
        <dbReference type="EMBL" id="PNR30421.1"/>
    </source>
</evidence>
<name>A0A2K1IMB7_PHYPA</name>
<keyword evidence="1" id="KW-1133">Transmembrane helix</keyword>
<gene>
    <name evidence="2" type="ORF">PHYPA_026737</name>
</gene>
<dbReference type="AlphaFoldDB" id="A0A2K1IMB7"/>
<feature type="transmembrane region" description="Helical" evidence="1">
    <location>
        <begin position="12"/>
        <end position="37"/>
    </location>
</feature>
<organism evidence="2">
    <name type="scientific">Physcomitrium patens</name>
    <name type="common">Spreading-leaved earth moss</name>
    <name type="synonym">Physcomitrella patens</name>
    <dbReference type="NCBI Taxonomy" id="3218"/>
    <lineage>
        <taxon>Eukaryota</taxon>
        <taxon>Viridiplantae</taxon>
        <taxon>Streptophyta</taxon>
        <taxon>Embryophyta</taxon>
        <taxon>Bryophyta</taxon>
        <taxon>Bryophytina</taxon>
        <taxon>Bryopsida</taxon>
        <taxon>Funariidae</taxon>
        <taxon>Funariales</taxon>
        <taxon>Funariaceae</taxon>
        <taxon>Physcomitrium</taxon>
    </lineage>
</organism>
<keyword evidence="4" id="KW-1185">Reference proteome</keyword>
<evidence type="ECO:0000313" key="3">
    <source>
        <dbReference type="EnsemblPlants" id="Pp3c22_5250V3.1"/>
    </source>
</evidence>
<keyword evidence="1" id="KW-0812">Transmembrane</keyword>
<protein>
    <submittedName>
        <fullName evidence="2 3">Uncharacterized protein</fullName>
    </submittedName>
</protein>
<dbReference type="Gramene" id="Pp3c22_5250V3.2">
    <property type="protein sequence ID" value="Pp3c22_5250V3.2"/>
    <property type="gene ID" value="Pp3c22_5250"/>
</dbReference>
<evidence type="ECO:0000256" key="1">
    <source>
        <dbReference type="SAM" id="Phobius"/>
    </source>
</evidence>
<dbReference type="EnsemblPlants" id="Pp3c22_5250V3.1">
    <property type="protein sequence ID" value="Pp3c22_5250V3.1"/>
    <property type="gene ID" value="Pp3c22_5250"/>
</dbReference>
<evidence type="ECO:0000313" key="4">
    <source>
        <dbReference type="Proteomes" id="UP000006727"/>
    </source>
</evidence>
<dbReference type="Gramene" id="Pp3c22_5250V3.1">
    <property type="protein sequence ID" value="Pp3c22_5250V3.1"/>
    <property type="gene ID" value="Pp3c22_5250"/>
</dbReference>
<reference evidence="3" key="3">
    <citation type="submission" date="2020-12" db="UniProtKB">
        <authorList>
            <consortium name="EnsemblPlants"/>
        </authorList>
    </citation>
    <scope>IDENTIFICATION</scope>
</reference>
<accession>A0A2K1IMB7</accession>
<sequence length="125" mass="13698">MADWARFSFKQATVVICACNLMVAVCISQCLLLSYYVPAMKLPLMYTRQADGFRYPSSNHSERAGAAGGSSRCDLDTTCGKSCFTNCESKPVKLFKCLTASLCLLHVTIRERFPGALGFLNFGFG</sequence>
<dbReference type="EnsemblPlants" id="Pp3c22_5250V3.2">
    <property type="protein sequence ID" value="Pp3c22_5250V3.2"/>
    <property type="gene ID" value="Pp3c22_5250"/>
</dbReference>
<dbReference type="Proteomes" id="UP000006727">
    <property type="component" value="Chromosome 22"/>
</dbReference>
<keyword evidence="1" id="KW-0472">Membrane</keyword>
<dbReference type="EMBL" id="ABEU02000022">
    <property type="protein sequence ID" value="PNR30421.1"/>
    <property type="molecule type" value="Genomic_DNA"/>
</dbReference>
<proteinExistence type="predicted"/>
<reference evidence="2 4" key="2">
    <citation type="journal article" date="2018" name="Plant J.">
        <title>The Physcomitrella patens chromosome-scale assembly reveals moss genome structure and evolution.</title>
        <authorList>
            <person name="Lang D."/>
            <person name="Ullrich K.K."/>
            <person name="Murat F."/>
            <person name="Fuchs J."/>
            <person name="Jenkins J."/>
            <person name="Haas F.B."/>
            <person name="Piednoel M."/>
            <person name="Gundlach H."/>
            <person name="Van Bel M."/>
            <person name="Meyberg R."/>
            <person name="Vives C."/>
            <person name="Morata J."/>
            <person name="Symeonidi A."/>
            <person name="Hiss M."/>
            <person name="Muchero W."/>
            <person name="Kamisugi Y."/>
            <person name="Saleh O."/>
            <person name="Blanc G."/>
            <person name="Decker E.L."/>
            <person name="van Gessel N."/>
            <person name="Grimwood J."/>
            <person name="Hayes R.D."/>
            <person name="Graham S.W."/>
            <person name="Gunter L.E."/>
            <person name="McDaniel S.F."/>
            <person name="Hoernstein S.N.W."/>
            <person name="Larsson A."/>
            <person name="Li F.W."/>
            <person name="Perroud P.F."/>
            <person name="Phillips J."/>
            <person name="Ranjan P."/>
            <person name="Rokshar D.S."/>
            <person name="Rothfels C.J."/>
            <person name="Schneider L."/>
            <person name="Shu S."/>
            <person name="Stevenson D.W."/>
            <person name="Thummler F."/>
            <person name="Tillich M."/>
            <person name="Villarreal Aguilar J.C."/>
            <person name="Widiez T."/>
            <person name="Wong G.K."/>
            <person name="Wymore A."/>
            <person name="Zhang Y."/>
            <person name="Zimmer A.D."/>
            <person name="Quatrano R.S."/>
            <person name="Mayer K.F.X."/>
            <person name="Goodstein D."/>
            <person name="Casacuberta J.M."/>
            <person name="Vandepoele K."/>
            <person name="Reski R."/>
            <person name="Cuming A.C."/>
            <person name="Tuskan G.A."/>
            <person name="Maumus F."/>
            <person name="Salse J."/>
            <person name="Schmutz J."/>
            <person name="Rensing S.A."/>
        </authorList>
    </citation>
    <scope>NUCLEOTIDE SEQUENCE [LARGE SCALE GENOMIC DNA]</scope>
    <source>
        <strain evidence="3 4">cv. Gransden 2004</strain>
    </source>
</reference>